<dbReference type="Pfam" id="PF04137">
    <property type="entry name" value="ERO1"/>
    <property type="match status" value="1"/>
</dbReference>
<feature type="compositionally biased region" description="Low complexity" evidence="16">
    <location>
        <begin position="262"/>
        <end position="277"/>
    </location>
</feature>
<evidence type="ECO:0000256" key="9">
    <source>
        <dbReference type="ARBA" id="ARBA00022827"/>
    </source>
</evidence>
<accession>A0A7S2Z0W6</accession>
<name>A0A7S2Z0W6_9CHLO</name>
<evidence type="ECO:0000256" key="4">
    <source>
        <dbReference type="ARBA" id="ARBA00011802"/>
    </source>
</evidence>
<keyword evidence="5" id="KW-0813">Transport</keyword>
<dbReference type="GO" id="GO:0005789">
    <property type="term" value="C:endoplasmic reticulum membrane"/>
    <property type="evidence" value="ECO:0007669"/>
    <property type="project" value="UniProtKB-SubCell"/>
</dbReference>
<keyword evidence="7" id="KW-0732">Signal</keyword>
<feature type="region of interest" description="Disordered" evidence="16">
    <location>
        <begin position="117"/>
        <end position="143"/>
    </location>
</feature>
<evidence type="ECO:0000256" key="6">
    <source>
        <dbReference type="ARBA" id="ARBA00022630"/>
    </source>
</evidence>
<dbReference type="GO" id="GO:0071949">
    <property type="term" value="F:FAD binding"/>
    <property type="evidence" value="ECO:0007669"/>
    <property type="project" value="InterPro"/>
</dbReference>
<reference evidence="17" key="1">
    <citation type="submission" date="2021-01" db="EMBL/GenBank/DDBJ databases">
        <authorList>
            <person name="Corre E."/>
            <person name="Pelletier E."/>
            <person name="Niang G."/>
            <person name="Scheremetjew M."/>
            <person name="Finn R."/>
            <person name="Kale V."/>
            <person name="Holt S."/>
            <person name="Cochrane G."/>
            <person name="Meng A."/>
            <person name="Brown T."/>
            <person name="Cohen L."/>
        </authorList>
    </citation>
    <scope>NUCLEOTIDE SEQUENCE</scope>
    <source>
        <strain evidence="17">RCC856</strain>
    </source>
</reference>
<dbReference type="GO" id="GO:0015035">
    <property type="term" value="F:protein-disulfide reductase activity"/>
    <property type="evidence" value="ECO:0007669"/>
    <property type="project" value="InterPro"/>
</dbReference>
<comment type="subcellular location">
    <subcellularLocation>
        <location evidence="2">Endoplasmic reticulum membrane</location>
        <topology evidence="2">Peripheral membrane protein</topology>
        <orientation evidence="2">Lumenal side</orientation>
    </subcellularLocation>
</comment>
<dbReference type="AlphaFoldDB" id="A0A7S2Z0W6"/>
<keyword evidence="10" id="KW-0249">Electron transport</keyword>
<comment type="similarity">
    <text evidence="3">Belongs to the EROs family.</text>
</comment>
<feature type="region of interest" description="Disordered" evidence="16">
    <location>
        <begin position="34"/>
        <end position="77"/>
    </location>
</feature>
<dbReference type="SUPFAM" id="SSF110019">
    <property type="entry name" value="ERO1-like"/>
    <property type="match status" value="1"/>
</dbReference>
<evidence type="ECO:0000256" key="16">
    <source>
        <dbReference type="SAM" id="MobiDB-lite"/>
    </source>
</evidence>
<evidence type="ECO:0000256" key="14">
    <source>
        <dbReference type="ARBA" id="ARBA00023180"/>
    </source>
</evidence>
<keyword evidence="9" id="KW-0274">FAD</keyword>
<keyword evidence="13" id="KW-1015">Disulfide bond</keyword>
<evidence type="ECO:0000256" key="1">
    <source>
        <dbReference type="ARBA" id="ARBA00001974"/>
    </source>
</evidence>
<protein>
    <recommendedName>
        <fullName evidence="18">Endoplasmic reticulum oxidoreductin 1</fullName>
    </recommendedName>
</protein>
<evidence type="ECO:0000256" key="3">
    <source>
        <dbReference type="ARBA" id="ARBA00008277"/>
    </source>
</evidence>
<evidence type="ECO:0000256" key="2">
    <source>
        <dbReference type="ARBA" id="ARBA00004367"/>
    </source>
</evidence>
<comment type="cofactor">
    <cofactor evidence="1">
        <name>FAD</name>
        <dbReference type="ChEBI" id="CHEBI:57692"/>
    </cofactor>
</comment>
<dbReference type="EMBL" id="HBHU01004093">
    <property type="protein sequence ID" value="CAE0015618.1"/>
    <property type="molecule type" value="Transcribed_RNA"/>
</dbReference>
<feature type="region of interest" description="Disordered" evidence="16">
    <location>
        <begin position="253"/>
        <end position="285"/>
    </location>
</feature>
<evidence type="ECO:0000256" key="10">
    <source>
        <dbReference type="ARBA" id="ARBA00022982"/>
    </source>
</evidence>
<keyword evidence="11" id="KW-0560">Oxidoreductase</keyword>
<keyword evidence="8" id="KW-0256">Endoplasmic reticulum</keyword>
<evidence type="ECO:0000256" key="13">
    <source>
        <dbReference type="ARBA" id="ARBA00023157"/>
    </source>
</evidence>
<keyword evidence="6" id="KW-0285">Flavoprotein</keyword>
<comment type="subunit">
    <text evidence="4">May function both as a monomer and a homodimer.</text>
</comment>
<evidence type="ECO:0008006" key="18">
    <source>
        <dbReference type="Google" id="ProtNLM"/>
    </source>
</evidence>
<evidence type="ECO:0000256" key="5">
    <source>
        <dbReference type="ARBA" id="ARBA00022448"/>
    </source>
</evidence>
<dbReference type="GO" id="GO:0034975">
    <property type="term" value="P:protein folding in endoplasmic reticulum"/>
    <property type="evidence" value="ECO:0007669"/>
    <property type="project" value="InterPro"/>
</dbReference>
<gene>
    <name evidence="17" type="ORF">CLAU1311_LOCUS2645</name>
</gene>
<dbReference type="PANTHER" id="PTHR12613">
    <property type="entry name" value="ERO1-RELATED"/>
    <property type="match status" value="1"/>
</dbReference>
<evidence type="ECO:0000256" key="11">
    <source>
        <dbReference type="ARBA" id="ARBA00023002"/>
    </source>
</evidence>
<keyword evidence="14" id="KW-0325">Glycoprotein</keyword>
<evidence type="ECO:0000256" key="12">
    <source>
        <dbReference type="ARBA" id="ARBA00023136"/>
    </source>
</evidence>
<feature type="compositionally biased region" description="Low complexity" evidence="16">
    <location>
        <begin position="67"/>
        <end position="77"/>
    </location>
</feature>
<evidence type="ECO:0000313" key="17">
    <source>
        <dbReference type="EMBL" id="CAE0015618.1"/>
    </source>
</evidence>
<dbReference type="PANTHER" id="PTHR12613:SF0">
    <property type="entry name" value="ERO1-LIKE PROTEIN"/>
    <property type="match status" value="1"/>
</dbReference>
<proteinExistence type="inferred from homology"/>
<evidence type="ECO:0000256" key="15">
    <source>
        <dbReference type="ARBA" id="ARBA00023284"/>
    </source>
</evidence>
<keyword evidence="15" id="KW-0676">Redox-active center</keyword>
<dbReference type="GO" id="GO:0016972">
    <property type="term" value="F:thiol oxidase activity"/>
    <property type="evidence" value="ECO:0007669"/>
    <property type="project" value="InterPro"/>
</dbReference>
<dbReference type="InterPro" id="IPR007266">
    <property type="entry name" value="Ero1"/>
</dbReference>
<organism evidence="17">
    <name type="scientific">Chloropicon laureae</name>
    <dbReference type="NCBI Taxonomy" id="464258"/>
    <lineage>
        <taxon>Eukaryota</taxon>
        <taxon>Viridiplantae</taxon>
        <taxon>Chlorophyta</taxon>
        <taxon>Chloropicophyceae</taxon>
        <taxon>Chloropicales</taxon>
        <taxon>Chloropicaceae</taxon>
        <taxon>Chloropicon</taxon>
    </lineage>
</organism>
<evidence type="ECO:0000256" key="7">
    <source>
        <dbReference type="ARBA" id="ARBA00022729"/>
    </source>
</evidence>
<evidence type="ECO:0000256" key="8">
    <source>
        <dbReference type="ARBA" id="ARBA00022824"/>
    </source>
</evidence>
<keyword evidence="12" id="KW-0472">Membrane</keyword>
<sequence>MTLRSEDDSMKAAVSRAVLQQGWWGSSISSEVNVTGRGMSHTRSSHSGGKALSGGGKLSSPTPPPSRSSSSSSPPPLVSSLLKPSLLGFAVVLLATFFGTAVRDWRGQDRAFVVEAGPDSGATSSSRAASPLSDLSGLEGGGGGRPLGVGKGWDVDPMCLLEGRVADCSCNYFQVEALNEEVVRPKLQEIVGRRFFSYFKVDLHCKCPFWPEDGMCSMPACSVCECQDDQLPKHFLQPSDVLECRNAPSAGGPGTLVDASDSKGAASLSPSSPSDAGEAGIEGASPSLSQDAIFSEKWESQVDRTVAVGVGRNTSMAWQATDNPWLFNTNEKKGGALGAKQEDFVYVDLHLNPERYTGYKGEHANRIWRAIYSQSCFHGLREDGSASDIPAHISAGSGGGVGSRPGAFPGLLLPQESAGHFGGGTDGQVVCKEKEVFYRLISGIHASITAHIAAEHPKEICDGPGGIVAGMSSSMAMQSARPMDSGSPFHGFGGVGGGGSGGGGGHGAGGSECRLDERHWGPNLRVFYDRLGKKDFKARVENLYFVYLFTLQAAVKAAPYLAEADYATDGVEDEDAYTRTIVKSLLGNKRLTQMCTKAFDEGMLWKDNESAHLQQEMQSHFQNITQIMNCVGCEKCKLWGKLQMLGVGTALKILFSVEDISRLVLTRNEVISLFNLLARLSESIHSVSTMLCTLIDKGYQDVLVPPGTCN</sequence>
<dbReference type="InterPro" id="IPR037192">
    <property type="entry name" value="ERO1-like_sf"/>
</dbReference>